<proteinExistence type="inferred from homology"/>
<sequence length="397" mass="44720">MRLEHILGRELDLLTADVAKHSSTLSDQVVTSSFLVLGGAGTIGKAVVKELFERQPKKLHVIDISENNLAELVRDLRSNQGYISGEFDTFCLDIGSDEFDAYCNAQTGFDYVLNLSALKHVRSEKDPFTLMRMIRVNILNTIKSIELAKAMGAKKYFCVSTDKAANPANMMGASKRIMELFLAKYSNEISISTARFANVAFSDGSLLHSFNQRLSLTQPLAAPTDVQRYFVSEKEAGEICLLSCLLADNGQVFFPKLEEHKHLNTFSDIAIKFLEEKGFSPVVFKDEQQARDFNFTENPGKWPLLLTKSDTTGEKGIEEFFTDQEQVNLEKFNGLGIVKELVSEGFFDEDMLKLFLIEIQSYISLGRWTKLELVKLFQTLLPDFDHLETGKSLNNKM</sequence>
<dbReference type="Gene3D" id="3.40.50.720">
    <property type="entry name" value="NAD(P)-binding Rossmann-like Domain"/>
    <property type="match status" value="2"/>
</dbReference>
<dbReference type="Pfam" id="PF02719">
    <property type="entry name" value="Polysacc_synt_2"/>
    <property type="match status" value="1"/>
</dbReference>
<feature type="domain" description="Polysaccharide biosynthesis protein CapD-like" evidence="2">
    <location>
        <begin position="35"/>
        <end position="265"/>
    </location>
</feature>
<accession>A0ABU8EPQ7</accession>
<dbReference type="InterPro" id="IPR051203">
    <property type="entry name" value="Polysaccharide_Synthase-Rel"/>
</dbReference>
<evidence type="ECO:0000259" key="2">
    <source>
        <dbReference type="Pfam" id="PF02719"/>
    </source>
</evidence>
<protein>
    <submittedName>
        <fullName evidence="3">Polysaccharide biosynthesis protein</fullName>
    </submittedName>
</protein>
<dbReference type="SUPFAM" id="SSF51735">
    <property type="entry name" value="NAD(P)-binding Rossmann-fold domains"/>
    <property type="match status" value="1"/>
</dbReference>
<dbReference type="EMBL" id="JBAWKS010000001">
    <property type="protein sequence ID" value="MEI4548857.1"/>
    <property type="molecule type" value="Genomic_DNA"/>
</dbReference>
<dbReference type="PANTHER" id="PTHR43318:SF1">
    <property type="entry name" value="POLYSACCHARIDE BIOSYNTHESIS PROTEIN EPSC-RELATED"/>
    <property type="match status" value="1"/>
</dbReference>
<evidence type="ECO:0000256" key="1">
    <source>
        <dbReference type="ARBA" id="ARBA00007430"/>
    </source>
</evidence>
<dbReference type="Proteomes" id="UP001382455">
    <property type="component" value="Unassembled WGS sequence"/>
</dbReference>
<gene>
    <name evidence="3" type="ORF">WAE96_03915</name>
</gene>
<dbReference type="PANTHER" id="PTHR43318">
    <property type="entry name" value="UDP-N-ACETYLGLUCOSAMINE 4,6-DEHYDRATASE"/>
    <property type="match status" value="1"/>
</dbReference>
<dbReference type="InterPro" id="IPR036291">
    <property type="entry name" value="NAD(P)-bd_dom_sf"/>
</dbReference>
<comment type="caution">
    <text evidence="3">The sequence shown here is derived from an EMBL/GenBank/DDBJ whole genome shotgun (WGS) entry which is preliminary data.</text>
</comment>
<evidence type="ECO:0000313" key="3">
    <source>
        <dbReference type="EMBL" id="MEI4548857.1"/>
    </source>
</evidence>
<dbReference type="InterPro" id="IPR003869">
    <property type="entry name" value="Polysac_CapD-like"/>
</dbReference>
<keyword evidence="4" id="KW-1185">Reference proteome</keyword>
<organism evidence="3 4">
    <name type="scientific">Pseudoalteromonas spongiae</name>
    <dbReference type="NCBI Taxonomy" id="298657"/>
    <lineage>
        <taxon>Bacteria</taxon>
        <taxon>Pseudomonadati</taxon>
        <taxon>Pseudomonadota</taxon>
        <taxon>Gammaproteobacteria</taxon>
        <taxon>Alteromonadales</taxon>
        <taxon>Pseudoalteromonadaceae</taxon>
        <taxon>Pseudoalteromonas</taxon>
    </lineage>
</organism>
<comment type="similarity">
    <text evidence="1">Belongs to the polysaccharide synthase family.</text>
</comment>
<name>A0ABU8EPQ7_9GAMM</name>
<reference evidence="3 4" key="1">
    <citation type="submission" date="2023-12" db="EMBL/GenBank/DDBJ databases">
        <title>Friends and Foes: Symbiotic and Algicidal bacterial influence on Karenia brevis blooms.</title>
        <authorList>
            <person name="Fei C."/>
            <person name="Mohamed A.R."/>
            <person name="Booker A."/>
            <person name="Arshad M."/>
            <person name="Klass S."/>
            <person name="Ahn S."/>
            <person name="Gilbert P.M."/>
            <person name="Heil C.A."/>
            <person name="Martinez J.M."/>
            <person name="Amin S.A."/>
        </authorList>
    </citation>
    <scope>NUCLEOTIDE SEQUENCE [LARGE SCALE GENOMIC DNA]</scope>
    <source>
        <strain evidence="3 4">CE15</strain>
    </source>
</reference>
<dbReference type="RefSeq" id="WP_336434662.1">
    <property type="nucleotide sequence ID" value="NZ_JBAWKS010000001.1"/>
</dbReference>
<evidence type="ECO:0000313" key="4">
    <source>
        <dbReference type="Proteomes" id="UP001382455"/>
    </source>
</evidence>